<evidence type="ECO:0000256" key="1">
    <source>
        <dbReference type="ARBA" id="ARBA00001324"/>
    </source>
</evidence>
<evidence type="ECO:0000256" key="6">
    <source>
        <dbReference type="ARBA" id="ARBA00022729"/>
    </source>
</evidence>
<feature type="chain" id="PRO_5017377190" description="rhamnogalacturonan endolyase" evidence="12">
    <location>
        <begin position="19"/>
        <end position="626"/>
    </location>
</feature>
<evidence type="ECO:0000256" key="9">
    <source>
        <dbReference type="ARBA" id="ARBA00023316"/>
    </source>
</evidence>
<dbReference type="OrthoDB" id="2130367at2759"/>
<dbReference type="EC" id="4.2.2.23" evidence="4"/>
<keyword evidence="8" id="KW-0119">Carbohydrate metabolism</keyword>
<feature type="domain" description="Rhamnogalacturonan lyase" evidence="14">
    <location>
        <begin position="352"/>
        <end position="428"/>
    </location>
</feature>
<dbReference type="SUPFAM" id="SSF49452">
    <property type="entry name" value="Starch-binding domain-like"/>
    <property type="match status" value="1"/>
</dbReference>
<dbReference type="STRING" id="2070753.A0A3A2ZN24"/>
<sequence length="626" mass="70137">MQLSTPFGLAFAWATVVAATLNISQDDTTITLANDRLKTTLDKNKGQIVDIYLDGQDLLGPQSGSTGVGPYLDCYCTPSGFYTPGSTGAPTMKVVEGTDSTGTKYGGMIMTDTYVPTGQQFQQYWFLRDGETGLHMFSRLTYHNESTPFLRNLQEFRTLLRPNTDLWTHLTSSEVQTAPLPSKKAIEEQITVQDATWRFNNTPGDAYYQQFSEYFTKYTFSNVWGKNNVHGLYADGSTSDGTTYGAWLVKNTKGPLHSDLTVDGIVYNYMVSNHHGEGTPNITNGFDRTFGPQYYFFNGGKGSTGLDQLRAEAESLADPHWNAEFYDSIAEHVVGYVPSSKRGSVEGHIRLPKGATNPMAVLTVDGEYFQDNSVDPSSHQYWIDIDHHGRFIIDRVKEGKYRLTVYADGIFGDFVRDGITVQARKTTKVQDKWTEESAGTEIWRLGTPDKSSGEFRRGNSRDPTHPLHPPQYLIYWGAYDWTRDFPTGVNYTIGHSNPATDFNTQLHRRKKATLTIQLAGAKTASGNTDEFKPDEPYSNLALESYINQQEEPLTMIIGSNQSSSCIVRSAVTCYQVRSRMEFPVEWLRVGDNSLKLHLPFNATDTETAMLPETVYVQYDALRLEVS</sequence>
<dbReference type="PANTHER" id="PTHR32018:SF9">
    <property type="entry name" value="RHAMNOGALACTURONATE LYASE B"/>
    <property type="match status" value="1"/>
</dbReference>
<dbReference type="InterPro" id="IPR029413">
    <property type="entry name" value="RG-lyase_II"/>
</dbReference>
<feature type="compositionally biased region" description="Basic and acidic residues" evidence="11">
    <location>
        <begin position="451"/>
        <end position="464"/>
    </location>
</feature>
<dbReference type="InterPro" id="IPR008979">
    <property type="entry name" value="Galactose-bd-like_sf"/>
</dbReference>
<feature type="domain" description="Rhamnogalacturonan lyase" evidence="13">
    <location>
        <begin position="441"/>
        <end position="623"/>
    </location>
</feature>
<dbReference type="GO" id="GO:0000272">
    <property type="term" value="P:polysaccharide catabolic process"/>
    <property type="evidence" value="ECO:0007669"/>
    <property type="project" value="UniProtKB-KW"/>
</dbReference>
<keyword evidence="10" id="KW-0624">Polysaccharide degradation</keyword>
<dbReference type="SUPFAM" id="SSF49785">
    <property type="entry name" value="Galactose-binding domain-like"/>
    <property type="match status" value="1"/>
</dbReference>
<keyword evidence="6 12" id="KW-0732">Signal</keyword>
<evidence type="ECO:0000256" key="10">
    <source>
        <dbReference type="ARBA" id="ARBA00023326"/>
    </source>
</evidence>
<gene>
    <name evidence="15" type="ORF">PHISCL_03655</name>
</gene>
<comment type="caution">
    <text evidence="15">The sequence shown here is derived from an EMBL/GenBank/DDBJ whole genome shotgun (WGS) entry which is preliminary data.</text>
</comment>
<name>A0A3A2ZN24_9EURO</name>
<keyword evidence="9" id="KW-0961">Cell wall biogenesis/degradation</keyword>
<feature type="region of interest" description="Disordered" evidence="11">
    <location>
        <begin position="444"/>
        <end position="464"/>
    </location>
</feature>
<comment type="similarity">
    <text evidence="3">Belongs to the polysaccharide lyase 4 family.</text>
</comment>
<dbReference type="GO" id="GO:0005576">
    <property type="term" value="C:extracellular region"/>
    <property type="evidence" value="ECO:0007669"/>
    <property type="project" value="UniProtKB-SubCell"/>
</dbReference>
<dbReference type="InterPro" id="IPR013784">
    <property type="entry name" value="Carb-bd-like_fold"/>
</dbReference>
<evidence type="ECO:0000256" key="5">
    <source>
        <dbReference type="ARBA" id="ARBA00022525"/>
    </source>
</evidence>
<organism evidence="15 16">
    <name type="scientific">Aspergillus sclerotialis</name>
    <dbReference type="NCBI Taxonomy" id="2070753"/>
    <lineage>
        <taxon>Eukaryota</taxon>
        <taxon>Fungi</taxon>
        <taxon>Dikarya</taxon>
        <taxon>Ascomycota</taxon>
        <taxon>Pezizomycotina</taxon>
        <taxon>Eurotiomycetes</taxon>
        <taxon>Eurotiomycetidae</taxon>
        <taxon>Eurotiales</taxon>
        <taxon>Aspergillaceae</taxon>
        <taxon>Aspergillus</taxon>
        <taxon>Aspergillus subgen. Polypaecilum</taxon>
    </lineage>
</organism>
<dbReference type="InterPro" id="IPR011013">
    <property type="entry name" value="Gal_mutarotase_sf_dom"/>
</dbReference>
<dbReference type="Pfam" id="PF14683">
    <property type="entry name" value="CBM-like"/>
    <property type="match status" value="1"/>
</dbReference>
<comment type="subcellular location">
    <subcellularLocation>
        <location evidence="2">Secreted</location>
    </subcellularLocation>
</comment>
<evidence type="ECO:0000259" key="14">
    <source>
        <dbReference type="Pfam" id="PF14686"/>
    </source>
</evidence>
<dbReference type="Proteomes" id="UP000266188">
    <property type="component" value="Unassembled WGS sequence"/>
</dbReference>
<evidence type="ECO:0000259" key="13">
    <source>
        <dbReference type="Pfam" id="PF14683"/>
    </source>
</evidence>
<dbReference type="CDD" id="cd10316">
    <property type="entry name" value="RGL4_M"/>
    <property type="match status" value="1"/>
</dbReference>
<evidence type="ECO:0000256" key="8">
    <source>
        <dbReference type="ARBA" id="ARBA00023277"/>
    </source>
</evidence>
<evidence type="ECO:0000256" key="11">
    <source>
        <dbReference type="SAM" id="MobiDB-lite"/>
    </source>
</evidence>
<dbReference type="SUPFAM" id="SSF74650">
    <property type="entry name" value="Galactose mutarotase-like"/>
    <property type="match status" value="1"/>
</dbReference>
<keyword evidence="7" id="KW-0456">Lyase</keyword>
<dbReference type="GO" id="GO:0071555">
    <property type="term" value="P:cell wall organization"/>
    <property type="evidence" value="ECO:0007669"/>
    <property type="project" value="UniProtKB-KW"/>
</dbReference>
<reference evidence="16" key="1">
    <citation type="submission" date="2017-02" db="EMBL/GenBank/DDBJ databases">
        <authorList>
            <person name="Tafer H."/>
            <person name="Lopandic K."/>
        </authorList>
    </citation>
    <scope>NUCLEOTIDE SEQUENCE [LARGE SCALE GENOMIC DNA]</scope>
    <source>
        <strain evidence="16">CBS 366.77</strain>
    </source>
</reference>
<evidence type="ECO:0000313" key="15">
    <source>
        <dbReference type="EMBL" id="RJE24000.1"/>
    </source>
</evidence>
<dbReference type="Gene3D" id="2.60.40.1120">
    <property type="entry name" value="Carboxypeptidase-like, regulatory domain"/>
    <property type="match status" value="1"/>
</dbReference>
<dbReference type="InterPro" id="IPR029411">
    <property type="entry name" value="RG-lyase_III"/>
</dbReference>
<dbReference type="PANTHER" id="PTHR32018">
    <property type="entry name" value="RHAMNOGALACTURONATE LYASE FAMILY PROTEIN"/>
    <property type="match status" value="1"/>
</dbReference>
<evidence type="ECO:0000256" key="4">
    <source>
        <dbReference type="ARBA" id="ARBA00012437"/>
    </source>
</evidence>
<evidence type="ECO:0000256" key="3">
    <source>
        <dbReference type="ARBA" id="ARBA00010418"/>
    </source>
</evidence>
<dbReference type="Gene3D" id="2.60.120.260">
    <property type="entry name" value="Galactose-binding domain-like"/>
    <property type="match status" value="1"/>
</dbReference>
<evidence type="ECO:0000256" key="2">
    <source>
        <dbReference type="ARBA" id="ARBA00004613"/>
    </source>
</evidence>
<dbReference type="GO" id="GO:0102210">
    <property type="term" value="F:rhamnogalacturonan endolyase activity"/>
    <property type="evidence" value="ECO:0007669"/>
    <property type="project" value="UniProtKB-EC"/>
</dbReference>
<keyword evidence="5" id="KW-0964">Secreted</keyword>
<evidence type="ECO:0000313" key="16">
    <source>
        <dbReference type="Proteomes" id="UP000266188"/>
    </source>
</evidence>
<accession>A0A3A2ZN24</accession>
<dbReference type="Pfam" id="PF14686">
    <property type="entry name" value="fn3_3"/>
    <property type="match status" value="1"/>
</dbReference>
<dbReference type="EMBL" id="MVGC01000097">
    <property type="protein sequence ID" value="RJE24000.1"/>
    <property type="molecule type" value="Genomic_DNA"/>
</dbReference>
<keyword evidence="16" id="KW-1185">Reference proteome</keyword>
<dbReference type="AlphaFoldDB" id="A0A3A2ZN24"/>
<proteinExistence type="inferred from homology"/>
<dbReference type="InterPro" id="IPR051850">
    <property type="entry name" value="Polysacch_Lyase_4"/>
</dbReference>
<dbReference type="CDD" id="cd10320">
    <property type="entry name" value="RGL4_N"/>
    <property type="match status" value="1"/>
</dbReference>
<protein>
    <recommendedName>
        <fullName evidence="4">rhamnogalacturonan endolyase</fullName>
        <ecNumber evidence="4">4.2.2.23</ecNumber>
    </recommendedName>
</protein>
<feature type="signal peptide" evidence="12">
    <location>
        <begin position="1"/>
        <end position="18"/>
    </location>
</feature>
<dbReference type="GO" id="GO:0030246">
    <property type="term" value="F:carbohydrate binding"/>
    <property type="evidence" value="ECO:0007669"/>
    <property type="project" value="InterPro"/>
</dbReference>
<evidence type="ECO:0000256" key="12">
    <source>
        <dbReference type="SAM" id="SignalP"/>
    </source>
</evidence>
<evidence type="ECO:0000256" key="7">
    <source>
        <dbReference type="ARBA" id="ARBA00023239"/>
    </source>
</evidence>
<comment type="catalytic activity">
    <reaction evidence="1">
        <text>Endotype eliminative cleavage of L-alpha-rhamnopyranosyl-(1-&gt;4)-alpha-D-galactopyranosyluronic acid bonds of rhamnogalacturonan I domains in ramified hairy regions of pectin leaving L-rhamnopyranose at the reducing end and 4-deoxy-4,5-unsaturated D-galactopyranosyluronic acid at the non-reducing end.</text>
        <dbReference type="EC" id="4.2.2.23"/>
    </reaction>
</comment>